<feature type="compositionally biased region" description="Acidic residues" evidence="6">
    <location>
        <begin position="255"/>
        <end position="271"/>
    </location>
</feature>
<dbReference type="EMBL" id="JAOPHQ010002316">
    <property type="protein sequence ID" value="KAK0147307.1"/>
    <property type="molecule type" value="Genomic_DNA"/>
</dbReference>
<dbReference type="GO" id="GO:0005901">
    <property type="term" value="C:caveola"/>
    <property type="evidence" value="ECO:0007669"/>
    <property type="project" value="UniProtKB-SubCell"/>
</dbReference>
<accession>A0AA47P5E6</accession>
<dbReference type="PANTHER" id="PTHR15240:SF5">
    <property type="entry name" value="CAVEOLAE-ASSOCIATED PROTEIN 2A"/>
    <property type="match status" value="1"/>
</dbReference>
<dbReference type="GO" id="GO:0005080">
    <property type="term" value="F:protein kinase C binding"/>
    <property type="evidence" value="ECO:0007669"/>
    <property type="project" value="TreeGrafter"/>
</dbReference>
<evidence type="ECO:0000256" key="2">
    <source>
        <dbReference type="ARBA" id="ARBA00004496"/>
    </source>
</evidence>
<feature type="region of interest" description="Disordered" evidence="6">
    <location>
        <begin position="129"/>
        <end position="154"/>
    </location>
</feature>
<dbReference type="InterPro" id="IPR026752">
    <property type="entry name" value="Cavin_fam"/>
</dbReference>
<evidence type="ECO:0000313" key="7">
    <source>
        <dbReference type="EMBL" id="KAK0147307.1"/>
    </source>
</evidence>
<evidence type="ECO:0000256" key="1">
    <source>
        <dbReference type="ARBA" id="ARBA00004345"/>
    </source>
</evidence>
<proteinExistence type="inferred from homology"/>
<dbReference type="Proteomes" id="UP001174136">
    <property type="component" value="Unassembled WGS sequence"/>
</dbReference>
<dbReference type="PANTHER" id="PTHR15240">
    <property type="entry name" value="CAVIN"/>
    <property type="match status" value="1"/>
</dbReference>
<evidence type="ECO:0000256" key="6">
    <source>
        <dbReference type="SAM" id="MobiDB-lite"/>
    </source>
</evidence>
<keyword evidence="4" id="KW-0963">Cytoplasm</keyword>
<evidence type="ECO:0000313" key="8">
    <source>
        <dbReference type="Proteomes" id="UP001174136"/>
    </source>
</evidence>
<keyword evidence="5" id="KW-0472">Membrane</keyword>
<sequence length="362" mass="37890">MRKEDSEIPSTVVVKDSLKSPLPRQFDADSVLPAPSVTGSVEANVGTDEGLQTISLSSDEDEVLHVREEDVFLESEALAAGTSSTLERSRAEKLKRSSLKKVDSIKKAFSRQSIEKKMTKIGTKIVPPERREKIKKSFTPNHPKSPTSQSSSFKVSPMTFNVKKVRDSGVPAQDGGSPGKMAHVEIPTLGSMDGEASMAEVHPLCEGLEVQVVDALLAPSTPESLKGEHVVNGDSGRMEGADLSCSLTPGLALPEQDDEDGEDGEEEQEEEKEQHEVAVNGAADIAADVAADVTTDIAADVSTDVAADVSTDVAADIAANVTADVAADVAADVTADVTADVMANVAANNVVSMAAVAVQQAS</sequence>
<dbReference type="AlphaFoldDB" id="A0AA47P5E6"/>
<feature type="compositionally biased region" description="Polar residues" evidence="6">
    <location>
        <begin position="138"/>
        <end position="154"/>
    </location>
</feature>
<evidence type="ECO:0000256" key="5">
    <source>
        <dbReference type="ARBA" id="ARBA00023136"/>
    </source>
</evidence>
<gene>
    <name evidence="7" type="primary">Cavin2</name>
    <name evidence="7" type="ORF">N1851_013267</name>
</gene>
<protein>
    <submittedName>
        <fullName evidence="7">Caveolae-associated protein 2</fullName>
    </submittedName>
</protein>
<evidence type="ECO:0000256" key="4">
    <source>
        <dbReference type="ARBA" id="ARBA00022490"/>
    </source>
</evidence>
<organism evidence="7 8">
    <name type="scientific">Merluccius polli</name>
    <name type="common">Benguela hake</name>
    <name type="synonym">Merluccius cadenati</name>
    <dbReference type="NCBI Taxonomy" id="89951"/>
    <lineage>
        <taxon>Eukaryota</taxon>
        <taxon>Metazoa</taxon>
        <taxon>Chordata</taxon>
        <taxon>Craniata</taxon>
        <taxon>Vertebrata</taxon>
        <taxon>Euteleostomi</taxon>
        <taxon>Actinopterygii</taxon>
        <taxon>Neopterygii</taxon>
        <taxon>Teleostei</taxon>
        <taxon>Neoteleostei</taxon>
        <taxon>Acanthomorphata</taxon>
        <taxon>Zeiogadaria</taxon>
        <taxon>Gadariae</taxon>
        <taxon>Gadiformes</taxon>
        <taxon>Gadoidei</taxon>
        <taxon>Merlucciidae</taxon>
        <taxon>Merluccius</taxon>
    </lineage>
</organism>
<keyword evidence="8" id="KW-1185">Reference proteome</keyword>
<comment type="subcellular location">
    <subcellularLocation>
        <location evidence="2">Cytoplasm</location>
    </subcellularLocation>
    <subcellularLocation>
        <location evidence="1">Membrane</location>
        <location evidence="1">Caveola</location>
    </subcellularLocation>
</comment>
<dbReference type="GO" id="GO:0005737">
    <property type="term" value="C:cytoplasm"/>
    <property type="evidence" value="ECO:0007669"/>
    <property type="project" value="UniProtKB-SubCell"/>
</dbReference>
<dbReference type="Pfam" id="PF15237">
    <property type="entry name" value="PTRF_SDPR"/>
    <property type="match status" value="1"/>
</dbReference>
<feature type="region of interest" description="Disordered" evidence="6">
    <location>
        <begin position="239"/>
        <end position="276"/>
    </location>
</feature>
<comment type="similarity">
    <text evidence="3">Belongs to the CAVIN family.</text>
</comment>
<reference evidence="7" key="1">
    <citation type="journal article" date="2023" name="Front. Mar. Sci.">
        <title>A new Merluccius polli reference genome to investigate the effects of global change in West African waters.</title>
        <authorList>
            <person name="Mateo J.L."/>
            <person name="Blanco-Fernandez C."/>
            <person name="Garcia-Vazquez E."/>
            <person name="Machado-Schiaffino G."/>
        </authorList>
    </citation>
    <scope>NUCLEOTIDE SEQUENCE</scope>
    <source>
        <strain evidence="7">C29</strain>
        <tissue evidence="7">Fin</tissue>
    </source>
</reference>
<name>A0AA47P5E6_MERPO</name>
<evidence type="ECO:0000256" key="3">
    <source>
        <dbReference type="ARBA" id="ARBA00008836"/>
    </source>
</evidence>
<comment type="caution">
    <text evidence="7">The sequence shown here is derived from an EMBL/GenBank/DDBJ whole genome shotgun (WGS) entry which is preliminary data.</text>
</comment>